<dbReference type="RefSeq" id="WP_227897316.1">
    <property type="nucleotide sequence ID" value="NZ_CP099467.1"/>
</dbReference>
<evidence type="ECO:0000313" key="2">
    <source>
        <dbReference type="Proteomes" id="UP001139158"/>
    </source>
</evidence>
<reference evidence="1" key="1">
    <citation type="submission" date="2021-10" db="EMBL/GenBank/DDBJ databases">
        <title>Novel species in genus Arthrobacter.</title>
        <authorList>
            <person name="Liu Y."/>
        </authorList>
    </citation>
    <scope>NUCLEOTIDE SEQUENCE</scope>
    <source>
        <strain evidence="1">Zg-Y453</strain>
    </source>
</reference>
<accession>A0A9X1MIT3</accession>
<keyword evidence="2" id="KW-1185">Reference proteome</keyword>
<dbReference type="Proteomes" id="UP001139158">
    <property type="component" value="Unassembled WGS sequence"/>
</dbReference>
<name>A0A9X1MIT3_9MICC</name>
<protein>
    <submittedName>
        <fullName evidence="1">Uncharacterized protein</fullName>
    </submittedName>
</protein>
<proteinExistence type="predicted"/>
<evidence type="ECO:0000313" key="1">
    <source>
        <dbReference type="EMBL" id="MCC3299329.1"/>
    </source>
</evidence>
<sequence length="162" mass="17715">MENTSMPDFDEAFETTHGPSLTRELLALPKPAAADLIALAGPADAIRESYPEYWEGGSAPLPRAVAVADMEAALADLPAGRREHLGTLIRFAVHTEMKHWDNTGYVLNPEHSYELLVEPSDSSTEESFLEEGHEKNQTLWADLANTAAFHAAIENAAFRRAA</sequence>
<dbReference type="EMBL" id="JAJFZV010000018">
    <property type="protein sequence ID" value="MCC3299329.1"/>
    <property type="molecule type" value="Genomic_DNA"/>
</dbReference>
<comment type="caution">
    <text evidence="1">The sequence shown here is derived from an EMBL/GenBank/DDBJ whole genome shotgun (WGS) entry which is preliminary data.</text>
</comment>
<gene>
    <name evidence="1" type="ORF">LJ757_16175</name>
</gene>
<organism evidence="1 2">
    <name type="scientific">Arthrobacter caoxuetaonis</name>
    <dbReference type="NCBI Taxonomy" id="2886935"/>
    <lineage>
        <taxon>Bacteria</taxon>
        <taxon>Bacillati</taxon>
        <taxon>Actinomycetota</taxon>
        <taxon>Actinomycetes</taxon>
        <taxon>Micrococcales</taxon>
        <taxon>Micrococcaceae</taxon>
        <taxon>Arthrobacter</taxon>
    </lineage>
</organism>
<dbReference type="AlphaFoldDB" id="A0A9X1MIT3"/>